<sequence>MADNLEGKLLKELLRLGMSQSPVPSPEKLTHFADFARWEAPCKHFHQDVDAKAQSGAILAMLDDEVYDLARLADISAD</sequence>
<name>A0A183TEV6_SCHSO</name>
<evidence type="ECO:0000313" key="3">
    <source>
        <dbReference type="WBParaSite" id="SSLN_0001556501-mRNA-1"/>
    </source>
</evidence>
<gene>
    <name evidence="1" type="ORF">SSLN_LOCUS15004</name>
</gene>
<proteinExistence type="predicted"/>
<reference evidence="1 2" key="2">
    <citation type="submission" date="2018-11" db="EMBL/GenBank/DDBJ databases">
        <authorList>
            <consortium name="Pathogen Informatics"/>
        </authorList>
    </citation>
    <scope>NUCLEOTIDE SEQUENCE [LARGE SCALE GENOMIC DNA]</scope>
    <source>
        <strain evidence="1 2">NST_G2</strain>
    </source>
</reference>
<evidence type="ECO:0000313" key="1">
    <source>
        <dbReference type="EMBL" id="VDM01390.1"/>
    </source>
</evidence>
<dbReference type="WBParaSite" id="SSLN_0001556501-mRNA-1">
    <property type="protein sequence ID" value="SSLN_0001556501-mRNA-1"/>
    <property type="gene ID" value="SSLN_0001556501"/>
</dbReference>
<evidence type="ECO:0000313" key="2">
    <source>
        <dbReference type="Proteomes" id="UP000275846"/>
    </source>
</evidence>
<dbReference type="EMBL" id="UYSU01039508">
    <property type="protein sequence ID" value="VDM01390.1"/>
    <property type="molecule type" value="Genomic_DNA"/>
</dbReference>
<organism evidence="3">
    <name type="scientific">Schistocephalus solidus</name>
    <name type="common">Tapeworm</name>
    <dbReference type="NCBI Taxonomy" id="70667"/>
    <lineage>
        <taxon>Eukaryota</taxon>
        <taxon>Metazoa</taxon>
        <taxon>Spiralia</taxon>
        <taxon>Lophotrochozoa</taxon>
        <taxon>Platyhelminthes</taxon>
        <taxon>Cestoda</taxon>
        <taxon>Eucestoda</taxon>
        <taxon>Diphyllobothriidea</taxon>
        <taxon>Diphyllobothriidae</taxon>
        <taxon>Schistocephalus</taxon>
    </lineage>
</organism>
<dbReference type="AlphaFoldDB" id="A0A183TEV6"/>
<keyword evidence="2" id="KW-1185">Reference proteome</keyword>
<protein>
    <submittedName>
        <fullName evidence="3">SAM-dependent methyltransferase</fullName>
    </submittedName>
</protein>
<reference evidence="3" key="1">
    <citation type="submission" date="2016-06" db="UniProtKB">
        <authorList>
            <consortium name="WormBaseParasite"/>
        </authorList>
    </citation>
    <scope>IDENTIFICATION</scope>
</reference>
<dbReference type="Proteomes" id="UP000275846">
    <property type="component" value="Unassembled WGS sequence"/>
</dbReference>
<accession>A0A183TEV6</accession>